<sequence length="252" mass="26226">MGILDGKTAIITGGAGSLGLATARLFVEQGASVMLVDLDAAALDAARQALGSDRVETFTADVAAEADVAHYVERTVARFGAIDILFSNAGNFGVVAPIADYPADIFDAVYAVHVRGAFLAAKHAAARMRDGGSIVITSSVAATRGDPGVYAYITAKHAQVGLMRCLAKELAPRRIRVNSIHPGPLDNAFQRAVETGLGEEIGRDGTDFFNEQIPLGRHGSADEIARSVLFLASEQSSFTTGAMLMADGGMSA</sequence>
<evidence type="ECO:0000313" key="3">
    <source>
        <dbReference type="EMBL" id="MBP1852086.1"/>
    </source>
</evidence>
<evidence type="ECO:0000256" key="2">
    <source>
        <dbReference type="ARBA" id="ARBA00023002"/>
    </source>
</evidence>
<evidence type="ECO:0000313" key="4">
    <source>
        <dbReference type="Proteomes" id="UP000759443"/>
    </source>
</evidence>
<keyword evidence="4" id="KW-1185">Reference proteome</keyword>
<dbReference type="Gene3D" id="3.40.50.720">
    <property type="entry name" value="NAD(P)-binding Rossmann-like Domain"/>
    <property type="match status" value="1"/>
</dbReference>
<evidence type="ECO:0000256" key="1">
    <source>
        <dbReference type="ARBA" id="ARBA00006484"/>
    </source>
</evidence>
<dbReference type="Pfam" id="PF13561">
    <property type="entry name" value="adh_short_C2"/>
    <property type="match status" value="1"/>
</dbReference>
<dbReference type="EMBL" id="JAGGJU010000010">
    <property type="protein sequence ID" value="MBP1852086.1"/>
    <property type="molecule type" value="Genomic_DNA"/>
</dbReference>
<dbReference type="CDD" id="cd05233">
    <property type="entry name" value="SDR_c"/>
    <property type="match status" value="1"/>
</dbReference>
<dbReference type="PRINTS" id="PR00081">
    <property type="entry name" value="GDHRDH"/>
</dbReference>
<proteinExistence type="inferred from homology"/>
<dbReference type="RefSeq" id="WP_209946934.1">
    <property type="nucleotide sequence ID" value="NZ_JAGGJU010000010.1"/>
</dbReference>
<reference evidence="3 4" key="1">
    <citation type="submission" date="2021-03" db="EMBL/GenBank/DDBJ databases">
        <title>Genomic Encyclopedia of Type Strains, Phase IV (KMG-IV): sequencing the most valuable type-strain genomes for metagenomic binning, comparative biology and taxonomic classification.</title>
        <authorList>
            <person name="Goeker M."/>
        </authorList>
    </citation>
    <scope>NUCLEOTIDE SEQUENCE [LARGE SCALE GENOMIC DNA]</scope>
    <source>
        <strain evidence="3 4">DSM 21600</strain>
    </source>
</reference>
<comment type="similarity">
    <text evidence="1">Belongs to the short-chain dehydrogenases/reductases (SDR) family.</text>
</comment>
<dbReference type="InterPro" id="IPR036291">
    <property type="entry name" value="NAD(P)-bd_dom_sf"/>
</dbReference>
<dbReference type="SUPFAM" id="SSF51735">
    <property type="entry name" value="NAD(P)-binding Rossmann-fold domains"/>
    <property type="match status" value="1"/>
</dbReference>
<gene>
    <name evidence="3" type="ORF">J2Z17_003541</name>
</gene>
<dbReference type="Proteomes" id="UP000759443">
    <property type="component" value="Unassembled WGS sequence"/>
</dbReference>
<organism evidence="3 4">
    <name type="scientific">Rhizobium halophytocola</name>
    <dbReference type="NCBI Taxonomy" id="735519"/>
    <lineage>
        <taxon>Bacteria</taxon>
        <taxon>Pseudomonadati</taxon>
        <taxon>Pseudomonadota</taxon>
        <taxon>Alphaproteobacteria</taxon>
        <taxon>Hyphomicrobiales</taxon>
        <taxon>Rhizobiaceae</taxon>
        <taxon>Rhizobium/Agrobacterium group</taxon>
        <taxon>Rhizobium</taxon>
    </lineage>
</organism>
<dbReference type="PANTHER" id="PTHR24321">
    <property type="entry name" value="DEHYDROGENASES, SHORT CHAIN"/>
    <property type="match status" value="1"/>
</dbReference>
<accession>A0ABS4E2A9</accession>
<dbReference type="PANTHER" id="PTHR24321:SF8">
    <property type="entry name" value="ESTRADIOL 17-BETA-DEHYDROGENASE 8-RELATED"/>
    <property type="match status" value="1"/>
</dbReference>
<comment type="caution">
    <text evidence="3">The sequence shown here is derived from an EMBL/GenBank/DDBJ whole genome shotgun (WGS) entry which is preliminary data.</text>
</comment>
<dbReference type="InterPro" id="IPR002347">
    <property type="entry name" value="SDR_fam"/>
</dbReference>
<keyword evidence="2" id="KW-0560">Oxidoreductase</keyword>
<name>A0ABS4E2A9_9HYPH</name>
<protein>
    <submittedName>
        <fullName evidence="3">NAD(P)-dependent dehydrogenase (Short-subunit alcohol dehydrogenase family)</fullName>
    </submittedName>
</protein>
<dbReference type="PRINTS" id="PR00080">
    <property type="entry name" value="SDRFAMILY"/>
</dbReference>